<name>A0A8J4E3W2_9ACTN</name>
<dbReference type="SUPFAM" id="SSF55729">
    <property type="entry name" value="Acyl-CoA N-acyltransferases (Nat)"/>
    <property type="match status" value="1"/>
</dbReference>
<dbReference type="PANTHER" id="PTHR43792:SF16">
    <property type="entry name" value="N-ACETYLTRANSFERASE DOMAIN-CONTAINING PROTEIN"/>
    <property type="match status" value="1"/>
</dbReference>
<dbReference type="PANTHER" id="PTHR43792">
    <property type="entry name" value="GNAT FAMILY, PUTATIVE (AFU_ORTHOLOGUE AFUA_3G00765)-RELATED-RELATED"/>
    <property type="match status" value="1"/>
</dbReference>
<protein>
    <submittedName>
        <fullName evidence="2">GNAT family acetyltransferase</fullName>
    </submittedName>
</protein>
<dbReference type="GO" id="GO:0016747">
    <property type="term" value="F:acyltransferase activity, transferring groups other than amino-acyl groups"/>
    <property type="evidence" value="ECO:0007669"/>
    <property type="project" value="InterPro"/>
</dbReference>
<dbReference type="Gene3D" id="3.40.630.30">
    <property type="match status" value="1"/>
</dbReference>
<evidence type="ECO:0000259" key="1">
    <source>
        <dbReference type="PROSITE" id="PS51186"/>
    </source>
</evidence>
<accession>A0A8J4E3W2</accession>
<feature type="domain" description="N-acetyltransferase" evidence="1">
    <location>
        <begin position="10"/>
        <end position="176"/>
    </location>
</feature>
<evidence type="ECO:0000313" key="3">
    <source>
        <dbReference type="Proteomes" id="UP000612585"/>
    </source>
</evidence>
<dbReference type="InterPro" id="IPR000182">
    <property type="entry name" value="GNAT_dom"/>
</dbReference>
<keyword evidence="3" id="KW-1185">Reference proteome</keyword>
<dbReference type="RefSeq" id="WP_204004975.1">
    <property type="nucleotide sequence ID" value="NZ_BOPG01000056.1"/>
</dbReference>
<gene>
    <name evidence="2" type="ORF">Vau01_080520</name>
</gene>
<comment type="caution">
    <text evidence="2">The sequence shown here is derived from an EMBL/GenBank/DDBJ whole genome shotgun (WGS) entry which is preliminary data.</text>
</comment>
<sequence>MDAYLTTERLVLRWLTPSDVDDLVALDSDPEVMTYLTGGRPSKRETVERTLLDACEPEAGYGRWAAFEIATGAFVGWFALTRDGKHPPDEAELGYRLRRDAWGKGYASEGARALLRKAFTELGTHRVWAETMFVNTRSRAVMERIGLRFVRVFHVHFDDPIEGTEHGEVEYELRRDDWLGGRP</sequence>
<dbReference type="InterPro" id="IPR051531">
    <property type="entry name" value="N-acetyltransferase"/>
</dbReference>
<dbReference type="InterPro" id="IPR016181">
    <property type="entry name" value="Acyl_CoA_acyltransferase"/>
</dbReference>
<organism evidence="2 3">
    <name type="scientific">Virgisporangium aurantiacum</name>
    <dbReference type="NCBI Taxonomy" id="175570"/>
    <lineage>
        <taxon>Bacteria</taxon>
        <taxon>Bacillati</taxon>
        <taxon>Actinomycetota</taxon>
        <taxon>Actinomycetes</taxon>
        <taxon>Micromonosporales</taxon>
        <taxon>Micromonosporaceae</taxon>
        <taxon>Virgisporangium</taxon>
    </lineage>
</organism>
<dbReference type="Pfam" id="PF13302">
    <property type="entry name" value="Acetyltransf_3"/>
    <property type="match status" value="1"/>
</dbReference>
<dbReference type="EMBL" id="BOPG01000056">
    <property type="protein sequence ID" value="GIJ60536.1"/>
    <property type="molecule type" value="Genomic_DNA"/>
</dbReference>
<evidence type="ECO:0000313" key="2">
    <source>
        <dbReference type="EMBL" id="GIJ60536.1"/>
    </source>
</evidence>
<proteinExistence type="predicted"/>
<dbReference type="AlphaFoldDB" id="A0A8J4E3W2"/>
<reference evidence="2" key="1">
    <citation type="submission" date="2021-01" db="EMBL/GenBank/DDBJ databases">
        <title>Whole genome shotgun sequence of Virgisporangium aurantiacum NBRC 16421.</title>
        <authorList>
            <person name="Komaki H."/>
            <person name="Tamura T."/>
        </authorList>
    </citation>
    <scope>NUCLEOTIDE SEQUENCE</scope>
    <source>
        <strain evidence="2">NBRC 16421</strain>
    </source>
</reference>
<dbReference type="Proteomes" id="UP000612585">
    <property type="component" value="Unassembled WGS sequence"/>
</dbReference>
<dbReference type="PROSITE" id="PS51186">
    <property type="entry name" value="GNAT"/>
    <property type="match status" value="1"/>
</dbReference>